<dbReference type="PANTHER" id="PTHR31744:SF194">
    <property type="entry name" value="OS01G0888300 PROTEIN"/>
    <property type="match status" value="1"/>
</dbReference>
<evidence type="ECO:0000313" key="5">
    <source>
        <dbReference type="EMBL" id="KAI5061719.1"/>
    </source>
</evidence>
<dbReference type="InterPro" id="IPR003441">
    <property type="entry name" value="NAC-dom"/>
</dbReference>
<keyword evidence="1" id="KW-0805">Transcription regulation</keyword>
<evidence type="ECO:0000256" key="3">
    <source>
        <dbReference type="ARBA" id="ARBA00023242"/>
    </source>
</evidence>
<dbReference type="InterPro" id="IPR036093">
    <property type="entry name" value="NAC_dom_sf"/>
</dbReference>
<dbReference type="GO" id="GO:0006355">
    <property type="term" value="P:regulation of DNA-templated transcription"/>
    <property type="evidence" value="ECO:0007669"/>
    <property type="project" value="InterPro"/>
</dbReference>
<dbReference type="PROSITE" id="PS51005">
    <property type="entry name" value="NAC"/>
    <property type="match status" value="1"/>
</dbReference>
<dbReference type="OrthoDB" id="1880352at2759"/>
<organism evidence="5 6">
    <name type="scientific">Adiantum capillus-veneris</name>
    <name type="common">Maidenhair fern</name>
    <dbReference type="NCBI Taxonomy" id="13818"/>
    <lineage>
        <taxon>Eukaryota</taxon>
        <taxon>Viridiplantae</taxon>
        <taxon>Streptophyta</taxon>
        <taxon>Embryophyta</taxon>
        <taxon>Tracheophyta</taxon>
        <taxon>Polypodiopsida</taxon>
        <taxon>Polypodiidae</taxon>
        <taxon>Polypodiales</taxon>
        <taxon>Pteridineae</taxon>
        <taxon>Pteridaceae</taxon>
        <taxon>Vittarioideae</taxon>
        <taxon>Adiantum</taxon>
    </lineage>
</organism>
<evidence type="ECO:0000259" key="4">
    <source>
        <dbReference type="PROSITE" id="PS51005"/>
    </source>
</evidence>
<dbReference type="SUPFAM" id="SSF101941">
    <property type="entry name" value="NAC domain"/>
    <property type="match status" value="1"/>
</dbReference>
<keyword evidence="3" id="KW-0539">Nucleus</keyword>
<keyword evidence="2" id="KW-0804">Transcription</keyword>
<reference evidence="5" key="1">
    <citation type="submission" date="2021-01" db="EMBL/GenBank/DDBJ databases">
        <title>Adiantum capillus-veneris genome.</title>
        <authorList>
            <person name="Fang Y."/>
            <person name="Liao Q."/>
        </authorList>
    </citation>
    <scope>NUCLEOTIDE SEQUENCE</scope>
    <source>
        <strain evidence="5">H3</strain>
        <tissue evidence="5">Leaf</tissue>
    </source>
</reference>
<dbReference type="PANTHER" id="PTHR31744">
    <property type="entry name" value="PROTEIN CUP-SHAPED COTYLEDON 2-RELATED"/>
    <property type="match status" value="1"/>
</dbReference>
<accession>A0A9D4Z563</accession>
<dbReference type="AlphaFoldDB" id="A0A9D4Z563"/>
<feature type="domain" description="NAC" evidence="4">
    <location>
        <begin position="173"/>
        <end position="326"/>
    </location>
</feature>
<dbReference type="Pfam" id="PF02365">
    <property type="entry name" value="NAM"/>
    <property type="match status" value="1"/>
</dbReference>
<comment type="caution">
    <text evidence="5">The sequence shown here is derived from an EMBL/GenBank/DDBJ whole genome shotgun (WGS) entry which is preliminary data.</text>
</comment>
<feature type="non-terminal residue" evidence="5">
    <location>
        <position position="1"/>
    </location>
</feature>
<dbReference type="GO" id="GO:0003677">
    <property type="term" value="F:DNA binding"/>
    <property type="evidence" value="ECO:0007669"/>
    <property type="project" value="InterPro"/>
</dbReference>
<sequence>CVCVCVCVKEREREPSLSVKLLHQANCGLMNRRDSYDSNSLLTDDMLHYFDSSNFYLHNSEPDIINQEFSICDTDPTILPVNYVNEYIPHIANVTTSHEHSYSIEHTDSNYYTNIDNLTPSHEHTDSNDLYITPKLQSMSSNYELSYETCLEPNIDMVGDGGSLDSHQLKLSHLPGFRFHPTEQELVGFYLRGKVEGALPPSFTFIPEVELYLHDPWDLVADKGSQKEWFFFVPRDKKHLKGARPNRQTKYGFWKATGIDKIVKLNDPFAPSHYNGLRKTLVYYKGRAPNGSRTPWIMNEYRLANNKATNQHSKESVITLCKLYQKKMLYHPGSEVPLPQNVCL</sequence>
<name>A0A9D4Z563_ADICA</name>
<keyword evidence="6" id="KW-1185">Reference proteome</keyword>
<proteinExistence type="predicted"/>
<evidence type="ECO:0000256" key="1">
    <source>
        <dbReference type="ARBA" id="ARBA00023015"/>
    </source>
</evidence>
<evidence type="ECO:0000313" key="6">
    <source>
        <dbReference type="Proteomes" id="UP000886520"/>
    </source>
</evidence>
<dbReference type="EMBL" id="JABFUD020000023">
    <property type="protein sequence ID" value="KAI5061719.1"/>
    <property type="molecule type" value="Genomic_DNA"/>
</dbReference>
<gene>
    <name evidence="5" type="ORF">GOP47_0024224</name>
</gene>
<dbReference type="Gene3D" id="2.170.150.80">
    <property type="entry name" value="NAC domain"/>
    <property type="match status" value="1"/>
</dbReference>
<protein>
    <recommendedName>
        <fullName evidence="4">NAC domain-containing protein</fullName>
    </recommendedName>
</protein>
<dbReference type="Proteomes" id="UP000886520">
    <property type="component" value="Chromosome 23"/>
</dbReference>
<evidence type="ECO:0000256" key="2">
    <source>
        <dbReference type="ARBA" id="ARBA00023163"/>
    </source>
</evidence>